<keyword evidence="1" id="KW-0732">Signal</keyword>
<reference evidence="2" key="1">
    <citation type="journal article" date="2020" name="Stud. Mycol.">
        <title>101 Dothideomycetes genomes: a test case for predicting lifestyles and emergence of pathogens.</title>
        <authorList>
            <person name="Haridas S."/>
            <person name="Albert R."/>
            <person name="Binder M."/>
            <person name="Bloem J."/>
            <person name="Labutti K."/>
            <person name="Salamov A."/>
            <person name="Andreopoulos B."/>
            <person name="Baker S."/>
            <person name="Barry K."/>
            <person name="Bills G."/>
            <person name="Bluhm B."/>
            <person name="Cannon C."/>
            <person name="Castanera R."/>
            <person name="Culley D."/>
            <person name="Daum C."/>
            <person name="Ezra D."/>
            <person name="Gonzalez J."/>
            <person name="Henrissat B."/>
            <person name="Kuo A."/>
            <person name="Liang C."/>
            <person name="Lipzen A."/>
            <person name="Lutzoni F."/>
            <person name="Magnuson J."/>
            <person name="Mondo S."/>
            <person name="Nolan M."/>
            <person name="Ohm R."/>
            <person name="Pangilinan J."/>
            <person name="Park H.-J."/>
            <person name="Ramirez L."/>
            <person name="Alfaro M."/>
            <person name="Sun H."/>
            <person name="Tritt A."/>
            <person name="Yoshinaga Y."/>
            <person name="Zwiers L.-H."/>
            <person name="Turgeon B."/>
            <person name="Goodwin S."/>
            <person name="Spatafora J."/>
            <person name="Crous P."/>
            <person name="Grigoriev I."/>
        </authorList>
    </citation>
    <scope>NUCLEOTIDE SEQUENCE</scope>
    <source>
        <strain evidence="2">CBS 123094</strain>
    </source>
</reference>
<dbReference type="EMBL" id="ML977632">
    <property type="protein sequence ID" value="KAF1995907.1"/>
    <property type="molecule type" value="Genomic_DNA"/>
</dbReference>
<dbReference type="Proteomes" id="UP000799779">
    <property type="component" value="Unassembled WGS sequence"/>
</dbReference>
<dbReference type="AlphaFoldDB" id="A0A6A5W3V1"/>
<protein>
    <recommendedName>
        <fullName evidence="4">F-box domain-containing protein</fullName>
    </recommendedName>
</protein>
<name>A0A6A5W3V1_9PLEO</name>
<evidence type="ECO:0000313" key="2">
    <source>
        <dbReference type="EMBL" id="KAF1995907.1"/>
    </source>
</evidence>
<sequence length="137" mass="15262">MYLSSLITILFGIFAVLIATDGKCAIARGLRWSCVEPGNGYRIVGTRITKTCVYDFYYEPNGIACIVHSTAFISTFLFTFAILAVTGMGDNCGLIHVIMYQGHSGLSHDLPIDEYLNILYSINELDLKAECMCKTWR</sequence>
<keyword evidence="3" id="KW-1185">Reference proteome</keyword>
<feature type="signal peptide" evidence="1">
    <location>
        <begin position="1"/>
        <end position="19"/>
    </location>
</feature>
<accession>A0A6A5W3V1</accession>
<evidence type="ECO:0000256" key="1">
    <source>
        <dbReference type="SAM" id="SignalP"/>
    </source>
</evidence>
<evidence type="ECO:0000313" key="3">
    <source>
        <dbReference type="Proteomes" id="UP000799779"/>
    </source>
</evidence>
<organism evidence="2 3">
    <name type="scientific">Amniculicola lignicola CBS 123094</name>
    <dbReference type="NCBI Taxonomy" id="1392246"/>
    <lineage>
        <taxon>Eukaryota</taxon>
        <taxon>Fungi</taxon>
        <taxon>Dikarya</taxon>
        <taxon>Ascomycota</taxon>
        <taxon>Pezizomycotina</taxon>
        <taxon>Dothideomycetes</taxon>
        <taxon>Pleosporomycetidae</taxon>
        <taxon>Pleosporales</taxon>
        <taxon>Amniculicolaceae</taxon>
        <taxon>Amniculicola</taxon>
    </lineage>
</organism>
<proteinExistence type="predicted"/>
<gene>
    <name evidence="2" type="ORF">P154DRAFT_580438</name>
</gene>
<feature type="chain" id="PRO_5025623015" description="F-box domain-containing protein" evidence="1">
    <location>
        <begin position="20"/>
        <end position="137"/>
    </location>
</feature>
<evidence type="ECO:0008006" key="4">
    <source>
        <dbReference type="Google" id="ProtNLM"/>
    </source>
</evidence>